<protein>
    <recommendedName>
        <fullName evidence="3">DUF7820 domain-containing protein</fullName>
    </recommendedName>
</protein>
<accession>A0AAJ0G432</accession>
<feature type="compositionally biased region" description="Polar residues" evidence="1">
    <location>
        <begin position="292"/>
        <end position="310"/>
    </location>
</feature>
<evidence type="ECO:0000313" key="4">
    <source>
        <dbReference type="EMBL" id="KAK3046494.1"/>
    </source>
</evidence>
<reference evidence="4" key="1">
    <citation type="submission" date="2023-04" db="EMBL/GenBank/DDBJ databases">
        <title>Black Yeasts Isolated from many extreme environments.</title>
        <authorList>
            <person name="Coleine C."/>
            <person name="Stajich J.E."/>
            <person name="Selbmann L."/>
        </authorList>
    </citation>
    <scope>NUCLEOTIDE SEQUENCE</scope>
    <source>
        <strain evidence="4">CCFEE 5312</strain>
    </source>
</reference>
<feature type="compositionally biased region" description="Acidic residues" evidence="1">
    <location>
        <begin position="25"/>
        <end position="35"/>
    </location>
</feature>
<evidence type="ECO:0000256" key="1">
    <source>
        <dbReference type="SAM" id="MobiDB-lite"/>
    </source>
</evidence>
<feature type="region of interest" description="Disordered" evidence="1">
    <location>
        <begin position="292"/>
        <end position="323"/>
    </location>
</feature>
<dbReference type="Proteomes" id="UP001271007">
    <property type="component" value="Unassembled WGS sequence"/>
</dbReference>
<feature type="compositionally biased region" description="Acidic residues" evidence="1">
    <location>
        <begin position="193"/>
        <end position="202"/>
    </location>
</feature>
<sequence length="794" mass="86640">MENRRSLLDEDYDVTPTHETRNVFDDEFEVEDFDGVVDGYRPGQSHDREGRRQDSEEEEPVRAGSSQYATGTIIADSMSRSSMRKSMSRENPFVSAEDEEERPLQRTPSGNFTPAIAHRSVSSASSSHYAGTSSPRFGAGGPSHPYAMYPQGTVARTPSTATASTSRPTRQSSSRYAPGPQHPYSLYPQGVDGDADDDDDEIVQNPVPIGFLGLSQPFQRRRGPDGEEQDILGEYGHAEQLPPYTRYPEDGPEKAPLLAVPAPPTALHSRAPVLGTDPSMPLMHDYLQPAPVQQSMTDESDLQRQNSMLSRHSRNWDATDDDADAESSLLSKKAWSEKSWSERRRTRFCGVPFWVMALLIGVVVFAGAILGGALGGFVAGQRQGSEKALSKVASSTLYDASLITTSAGVPPATGTFPLSLGLPQATTSACLTDPGDRAAWSCDIVGSDQIWIDIRSSPSGNDTGASLFTQPGLTPSNQLSYGTQASNMFTSFTPFRFVNDDDDPEDGPAFYFQDEYNKLVVVPADMMDLNSRKIKREAYGTLPDWFIQKQYATPGDKPWFCYWNNTLLEAFIYKNQPADIAPTPTASASITAKTSSTITSSASLTTGATMSVPAGPWSITWADPTDTVTTTVSMSSTSCTYSGVASHFPDWMKENYPEWSPGSIGPGGAPPTKQKRSNDSSTSDGDNDDNGAEDKLVFEYLVKIEERRLVHAPAPLCVQYQVLDNYQWNVVTDANGEQVTLTLAETVPGDAAYDGPGEVDGRWVGSKRWLERRVAKRLDRRIITGGCHCQWMSG</sequence>
<keyword evidence="2" id="KW-0472">Membrane</keyword>
<comment type="caution">
    <text evidence="4">The sequence shown here is derived from an EMBL/GenBank/DDBJ whole genome shotgun (WGS) entry which is preliminary data.</text>
</comment>
<gene>
    <name evidence="4" type="ORF">LTR09_012020</name>
</gene>
<dbReference type="EMBL" id="JAWDJX010000090">
    <property type="protein sequence ID" value="KAK3046494.1"/>
    <property type="molecule type" value="Genomic_DNA"/>
</dbReference>
<evidence type="ECO:0000313" key="5">
    <source>
        <dbReference type="Proteomes" id="UP001271007"/>
    </source>
</evidence>
<name>A0AAJ0G432_9PEZI</name>
<feature type="compositionally biased region" description="Basic and acidic residues" evidence="1">
    <location>
        <begin position="44"/>
        <end position="54"/>
    </location>
</feature>
<keyword evidence="5" id="KW-1185">Reference proteome</keyword>
<evidence type="ECO:0000256" key="2">
    <source>
        <dbReference type="SAM" id="Phobius"/>
    </source>
</evidence>
<dbReference type="InterPro" id="IPR056722">
    <property type="entry name" value="DUF7820"/>
</dbReference>
<organism evidence="4 5">
    <name type="scientific">Extremus antarcticus</name>
    <dbReference type="NCBI Taxonomy" id="702011"/>
    <lineage>
        <taxon>Eukaryota</taxon>
        <taxon>Fungi</taxon>
        <taxon>Dikarya</taxon>
        <taxon>Ascomycota</taxon>
        <taxon>Pezizomycotina</taxon>
        <taxon>Dothideomycetes</taxon>
        <taxon>Dothideomycetidae</taxon>
        <taxon>Mycosphaerellales</taxon>
        <taxon>Extremaceae</taxon>
        <taxon>Extremus</taxon>
    </lineage>
</organism>
<feature type="region of interest" description="Disordered" evidence="1">
    <location>
        <begin position="1"/>
        <end position="260"/>
    </location>
</feature>
<feature type="domain" description="DUF7820" evidence="3">
    <location>
        <begin position="395"/>
        <end position="793"/>
    </location>
</feature>
<feature type="transmembrane region" description="Helical" evidence="2">
    <location>
        <begin position="353"/>
        <end position="379"/>
    </location>
</feature>
<dbReference type="PANTHER" id="PTHR42078:SF1">
    <property type="entry name" value="GLUCAN 1, 4-ALPHA-GLUCOSIDASE"/>
    <property type="match status" value="1"/>
</dbReference>
<keyword evidence="2" id="KW-0812">Transmembrane</keyword>
<feature type="compositionally biased region" description="Low complexity" evidence="1">
    <location>
        <begin position="153"/>
        <end position="175"/>
    </location>
</feature>
<proteinExistence type="predicted"/>
<dbReference type="Pfam" id="PF25130">
    <property type="entry name" value="DUF7820"/>
    <property type="match status" value="1"/>
</dbReference>
<dbReference type="AlphaFoldDB" id="A0AAJ0G432"/>
<keyword evidence="2" id="KW-1133">Transmembrane helix</keyword>
<evidence type="ECO:0000259" key="3">
    <source>
        <dbReference type="Pfam" id="PF25130"/>
    </source>
</evidence>
<dbReference type="PANTHER" id="PTHR42078">
    <property type="entry name" value="GLUCAN 1, 4-ALPHA-GLUCOSIDASE"/>
    <property type="match status" value="1"/>
</dbReference>
<feature type="compositionally biased region" description="Low complexity" evidence="1">
    <location>
        <begin position="115"/>
        <end position="134"/>
    </location>
</feature>
<feature type="region of interest" description="Disordered" evidence="1">
    <location>
        <begin position="658"/>
        <end position="691"/>
    </location>
</feature>